<dbReference type="AlphaFoldDB" id="A0A3S2X036"/>
<dbReference type="SUPFAM" id="SSF46785">
    <property type="entry name" value="Winged helix' DNA-binding domain"/>
    <property type="match status" value="1"/>
</dbReference>
<evidence type="ECO:0000313" key="5">
    <source>
        <dbReference type="Proteomes" id="UP000288178"/>
    </source>
</evidence>
<name>A0A3S2X036_9BURK</name>
<proteinExistence type="predicted"/>
<comment type="caution">
    <text evidence="4">The sequence shown here is derived from an EMBL/GenBank/DDBJ whole genome shotgun (WGS) entry which is preliminary data.</text>
</comment>
<dbReference type="OrthoDB" id="8555652at2"/>
<dbReference type="EMBL" id="SACT01000005">
    <property type="protein sequence ID" value="RVT50481.1"/>
    <property type="molecule type" value="Genomic_DNA"/>
</dbReference>
<protein>
    <submittedName>
        <fullName evidence="4">WYL domain-containing protein</fullName>
    </submittedName>
</protein>
<dbReference type="PANTHER" id="PTHR34580:SF3">
    <property type="entry name" value="PROTEIN PAFB"/>
    <property type="match status" value="1"/>
</dbReference>
<evidence type="ECO:0000313" key="4">
    <source>
        <dbReference type="EMBL" id="RVT50481.1"/>
    </source>
</evidence>
<dbReference type="InterPro" id="IPR001034">
    <property type="entry name" value="DeoR_HTH"/>
</dbReference>
<sequence length="332" mass="37659">MTRTARLYRIERLIKAKGEMSFRGLIDELEISPATLKRDLAYLRDQLGAPIEYDRHANAYRFVTETRGPRHELPGLWFDEKELYSLLMAHQLLSELDGEGVLSRHLQPLLERIHGMLGNTEAEAKTIVQRVRIISAGRRPVSSRCFELVGEALVKRRRLQLRYLTRGRGEVTEREVSPQRLVHYRNTWYLDAWCHRSDGLRRFALDAVEGATLLETTSRDVAKKQLEAEMDGGYGIYAGSQLKWATIRFAPQAAAWVSCEQWHAAQAGRWLPDGSYELRVPFATDTEIAMDIMRHGSQVLAIEPASLREAVLQAHDAASRQLRGSALGKGVA</sequence>
<keyword evidence="2" id="KW-0804">Transcription</keyword>
<dbReference type="InterPro" id="IPR051534">
    <property type="entry name" value="CBASS_pafABC_assoc_protein"/>
</dbReference>
<dbReference type="RefSeq" id="WP_128199308.1">
    <property type="nucleotide sequence ID" value="NZ_SACT01000005.1"/>
</dbReference>
<organism evidence="4 5">
    <name type="scientific">Rubrivivax albus</name>
    <dbReference type="NCBI Taxonomy" id="2499835"/>
    <lineage>
        <taxon>Bacteria</taxon>
        <taxon>Pseudomonadati</taxon>
        <taxon>Pseudomonadota</taxon>
        <taxon>Betaproteobacteria</taxon>
        <taxon>Burkholderiales</taxon>
        <taxon>Sphaerotilaceae</taxon>
        <taxon>Rubrivivax</taxon>
    </lineage>
</organism>
<dbReference type="GO" id="GO:0003700">
    <property type="term" value="F:DNA-binding transcription factor activity"/>
    <property type="evidence" value="ECO:0007669"/>
    <property type="project" value="InterPro"/>
</dbReference>
<accession>A0A3S2X036</accession>
<dbReference type="PROSITE" id="PS51000">
    <property type="entry name" value="HTH_DEOR_2"/>
    <property type="match status" value="1"/>
</dbReference>
<dbReference type="InterPro" id="IPR036390">
    <property type="entry name" value="WH_DNA-bd_sf"/>
</dbReference>
<evidence type="ECO:0000256" key="2">
    <source>
        <dbReference type="ARBA" id="ARBA00023163"/>
    </source>
</evidence>
<keyword evidence="5" id="KW-1185">Reference proteome</keyword>
<dbReference type="InterPro" id="IPR057727">
    <property type="entry name" value="WCX_dom"/>
</dbReference>
<dbReference type="PANTHER" id="PTHR34580">
    <property type="match status" value="1"/>
</dbReference>
<dbReference type="Pfam" id="PF13280">
    <property type="entry name" value="WYL"/>
    <property type="match status" value="1"/>
</dbReference>
<feature type="domain" description="HTH deoR-type" evidence="3">
    <location>
        <begin position="3"/>
        <end position="59"/>
    </location>
</feature>
<dbReference type="PROSITE" id="PS52050">
    <property type="entry name" value="WYL"/>
    <property type="match status" value="1"/>
</dbReference>
<evidence type="ECO:0000259" key="3">
    <source>
        <dbReference type="PROSITE" id="PS51000"/>
    </source>
</evidence>
<dbReference type="InterPro" id="IPR026881">
    <property type="entry name" value="WYL_dom"/>
</dbReference>
<evidence type="ECO:0000256" key="1">
    <source>
        <dbReference type="ARBA" id="ARBA00023015"/>
    </source>
</evidence>
<dbReference type="Proteomes" id="UP000288178">
    <property type="component" value="Unassembled WGS sequence"/>
</dbReference>
<reference evidence="4 5" key="1">
    <citation type="submission" date="2019-01" db="EMBL/GenBank/DDBJ databases">
        <authorList>
            <person name="Chen W.-M."/>
        </authorList>
    </citation>
    <scope>NUCLEOTIDE SEQUENCE [LARGE SCALE GENOMIC DNA]</scope>
    <source>
        <strain evidence="4 5">ICH-3</strain>
    </source>
</reference>
<dbReference type="Pfam" id="PF25583">
    <property type="entry name" value="WCX"/>
    <property type="match status" value="1"/>
</dbReference>
<keyword evidence="1" id="KW-0805">Transcription regulation</keyword>
<gene>
    <name evidence="4" type="ORF">ENE75_15880</name>
</gene>